<keyword evidence="1 3" id="KW-0175">Coiled coil</keyword>
<feature type="domain" description="Factor of DNA methylation 1-5/IDN2" evidence="6">
    <location>
        <begin position="507"/>
        <end position="641"/>
    </location>
</feature>
<evidence type="ECO:0000313" key="10">
    <source>
        <dbReference type="RefSeq" id="XP_022977376.1"/>
    </source>
</evidence>
<dbReference type="Proteomes" id="UP000504608">
    <property type="component" value="Unplaced"/>
</dbReference>
<dbReference type="PANTHER" id="PTHR21596">
    <property type="entry name" value="RIBONUCLEASE P SUBUNIT P38"/>
    <property type="match status" value="1"/>
</dbReference>
<protein>
    <submittedName>
        <fullName evidence="9 10">Protein INVOLVED IN DE NOVO 2-like</fullName>
    </submittedName>
</protein>
<feature type="coiled-coil region" evidence="3">
    <location>
        <begin position="393"/>
        <end position="490"/>
    </location>
</feature>
<accession>A0A6J1II99</accession>
<reference evidence="9 10" key="1">
    <citation type="submission" date="2025-04" db="UniProtKB">
        <authorList>
            <consortium name="RefSeq"/>
        </authorList>
    </citation>
    <scope>IDENTIFICATION</scope>
    <source>
        <tissue evidence="9 10">Young leaves</tissue>
    </source>
</reference>
<dbReference type="InterPro" id="IPR045177">
    <property type="entry name" value="FDM1-5/IDN2"/>
</dbReference>
<dbReference type="OrthoDB" id="1892195at2759"/>
<keyword evidence="8" id="KW-1185">Reference proteome</keyword>
<evidence type="ECO:0000256" key="1">
    <source>
        <dbReference type="ARBA" id="ARBA00023054"/>
    </source>
</evidence>
<dbReference type="Gene3D" id="3.30.70.2890">
    <property type="entry name" value="XS domain"/>
    <property type="match status" value="1"/>
</dbReference>
<dbReference type="RefSeq" id="XP_022977376.1">
    <property type="nucleotide sequence ID" value="XM_023121608.1"/>
</dbReference>
<feature type="domain" description="XS" evidence="5">
    <location>
        <begin position="118"/>
        <end position="229"/>
    </location>
</feature>
<evidence type="ECO:0000256" key="3">
    <source>
        <dbReference type="SAM" id="Coils"/>
    </source>
</evidence>
<feature type="domain" description="Zinc finger-XS" evidence="7">
    <location>
        <begin position="46"/>
        <end position="88"/>
    </location>
</feature>
<dbReference type="RefSeq" id="XP_022977373.1">
    <property type="nucleotide sequence ID" value="XM_023121605.1"/>
</dbReference>
<organism evidence="8 11">
    <name type="scientific">Cucurbita maxima</name>
    <name type="common">Pumpkin</name>
    <name type="synonym">Winter squash</name>
    <dbReference type="NCBI Taxonomy" id="3661"/>
    <lineage>
        <taxon>Eukaryota</taxon>
        <taxon>Viridiplantae</taxon>
        <taxon>Streptophyta</taxon>
        <taxon>Embryophyta</taxon>
        <taxon>Tracheophyta</taxon>
        <taxon>Spermatophyta</taxon>
        <taxon>Magnoliopsida</taxon>
        <taxon>eudicotyledons</taxon>
        <taxon>Gunneridae</taxon>
        <taxon>Pentapetalae</taxon>
        <taxon>rosids</taxon>
        <taxon>fabids</taxon>
        <taxon>Cucurbitales</taxon>
        <taxon>Cucurbitaceae</taxon>
        <taxon>Cucurbiteae</taxon>
        <taxon>Cucurbita</taxon>
    </lineage>
</organism>
<dbReference type="AlphaFoldDB" id="A0A6J1II99"/>
<dbReference type="InterPro" id="IPR005381">
    <property type="entry name" value="Znf-XS_domain"/>
</dbReference>
<dbReference type="PANTHER" id="PTHR21596:SF65">
    <property type="entry name" value="PROTEIN INVOLVED IN DE NOVO 2-RELATED"/>
    <property type="match status" value="1"/>
</dbReference>
<feature type="coiled-coil region" evidence="3">
    <location>
        <begin position="276"/>
        <end position="357"/>
    </location>
</feature>
<dbReference type="CDD" id="cd12266">
    <property type="entry name" value="RRM_like_XS"/>
    <property type="match status" value="1"/>
</dbReference>
<dbReference type="GeneID" id="111477722"/>
<dbReference type="InterPro" id="IPR038588">
    <property type="entry name" value="XS_domain_sf"/>
</dbReference>
<evidence type="ECO:0000313" key="8">
    <source>
        <dbReference type="Proteomes" id="UP000504608"/>
    </source>
</evidence>
<gene>
    <name evidence="9 10 11" type="primary">LOC111477722</name>
</gene>
<evidence type="ECO:0000259" key="7">
    <source>
        <dbReference type="Pfam" id="PF03470"/>
    </source>
</evidence>
<proteinExistence type="predicted"/>
<dbReference type="RefSeq" id="XP_022977377.1">
    <property type="nucleotide sequence ID" value="XM_023121609.1"/>
</dbReference>
<evidence type="ECO:0000256" key="4">
    <source>
        <dbReference type="SAM" id="MobiDB-lite"/>
    </source>
</evidence>
<dbReference type="KEGG" id="cmax:111477722"/>
<dbReference type="FunFam" id="3.30.70.2890:FF:000001">
    <property type="entry name" value="Factor of DNA methylation 2"/>
    <property type="match status" value="1"/>
</dbReference>
<name>A0A6J1II99_CUCMA</name>
<dbReference type="Pfam" id="PF03470">
    <property type="entry name" value="zf-XS"/>
    <property type="match status" value="1"/>
</dbReference>
<sequence length="643" mass="74720">MGSSTDDSDVDTDISESELEERESKSYEELKNGNHIVKLSHETFTCPYCTRKRKRDFLYKDLLQHASGVGKSSSNKRNAKEKANHLALLKYLEKDLADAVGPSKPAGNNDPVMDCNHDEKFVWPWRGIVVNIPTRRTDDGRYVGGSGSKFRDELKERGFNPTRVIPLWNYRGHSGCAIVEFNKDWPGLHNAISFERAYEADHHGKKDWLAKGTEKLGLYAWVARADDYNANNIIGEHLRKIGDLKTISEIIQEEARKQDRLVSNLTSIIELKNKHLKEMEKRCSETATTLNNLMGERETLLQAYNEEIKKIQLGARDHLKKIFNDHEKLKLQLDSQKKEFELRGRELEKREAQNENESKYLAEEIEKYEVRNSSLQLAELEQQKADEDFMKLADDQKKQKEDLHNRIIRLEKQLDAKQALELEIERLRGTLNVMKHMEDDEDVEVLQKAESILKDLSEKEGELEELDELNQTLIVKQRKSNDELQEARKEIINAFKDLPGRSHLRVKRMGELDTKPFHEAMKKIYNEDEADERASELCSLWAEYLKDPDWHPFKVIKVEGKDTAEGKDKEIEILNDEDEKLEGLKKDYGEEVYKAVASALMEINEYNPSGRYIISELWNYQEERKATLREGVKFLLDKLNKNN</sequence>
<keyword evidence="2" id="KW-0943">RNA-mediated gene silencing</keyword>
<dbReference type="Pfam" id="PF03469">
    <property type="entry name" value="XH"/>
    <property type="match status" value="1"/>
</dbReference>
<dbReference type="GO" id="GO:0080188">
    <property type="term" value="P:gene silencing by siRNA-directed DNA methylation"/>
    <property type="evidence" value="ECO:0007669"/>
    <property type="project" value="InterPro"/>
</dbReference>
<evidence type="ECO:0000313" key="11">
    <source>
        <dbReference type="RefSeq" id="XP_022977377.1"/>
    </source>
</evidence>
<feature type="region of interest" description="Disordered" evidence="4">
    <location>
        <begin position="1"/>
        <end position="28"/>
    </location>
</feature>
<evidence type="ECO:0000259" key="6">
    <source>
        <dbReference type="Pfam" id="PF03469"/>
    </source>
</evidence>
<dbReference type="InterPro" id="IPR005380">
    <property type="entry name" value="XS_domain"/>
</dbReference>
<evidence type="ECO:0000313" key="9">
    <source>
        <dbReference type="RefSeq" id="XP_022977373.1"/>
    </source>
</evidence>
<dbReference type="InterPro" id="IPR005379">
    <property type="entry name" value="FDM1-5/IDN2_XH"/>
</dbReference>
<feature type="compositionally biased region" description="Acidic residues" evidence="4">
    <location>
        <begin position="1"/>
        <end position="21"/>
    </location>
</feature>
<evidence type="ECO:0000259" key="5">
    <source>
        <dbReference type="Pfam" id="PF03468"/>
    </source>
</evidence>
<dbReference type="Pfam" id="PF03468">
    <property type="entry name" value="XS"/>
    <property type="match status" value="1"/>
</dbReference>
<evidence type="ECO:0000256" key="2">
    <source>
        <dbReference type="ARBA" id="ARBA00023158"/>
    </source>
</evidence>